<evidence type="ECO:0000256" key="1">
    <source>
        <dbReference type="ARBA" id="ARBA00004123"/>
    </source>
</evidence>
<sequence length="411" mass="46666">MVTFSCDLCADVIKKPKASQHIYRCPDAQFTCIDCFTTFHGDSYLSHTSCISEAEKYQKGLYKGNKKGKQDTPNRQKQQKCDTPNRPLKSREQFSTFNNNNNNNNNNNKDLKNSEQDQTLNTITDNNNHSQESNSKKKKKNKNKKIQKQVNQPNEKIINITVKNYNHEGQVTLDTNINQEDNNTFVNSSPRKKKKNKNSSVYNINGVDDKVKDSDNIVDSNETQSVQTCGANETPKKTSNIGNLDNSSSKKKKKKGKNDSLNNNGNNNLEDTNGARAINHKTNKKGSQSFESLVGILKKETSDENKKRKSVEFMLPESPTKNKKQKTNESSRNDENLKFGTHNLSNYYESIPAVVKEIFKSNSHKELNLKRLEEMVVHQLISGSDSSESELKEKFLENIVLTMKDGNIILK</sequence>
<evidence type="ECO:0000256" key="9">
    <source>
        <dbReference type="SAM" id="MobiDB-lite"/>
    </source>
</evidence>
<dbReference type="FunFam" id="3.30.1490.490:FF:000001">
    <property type="entry name" value="cell growth-regulating nucleolar protein-like"/>
    <property type="match status" value="1"/>
</dbReference>
<evidence type="ECO:0000256" key="7">
    <source>
        <dbReference type="ARBA" id="ARBA00061084"/>
    </source>
</evidence>
<dbReference type="GO" id="GO:0008270">
    <property type="term" value="F:zinc ion binding"/>
    <property type="evidence" value="ECO:0007669"/>
    <property type="project" value="UniProtKB-KW"/>
</dbReference>
<evidence type="ECO:0000256" key="3">
    <source>
        <dbReference type="ARBA" id="ARBA00022737"/>
    </source>
</evidence>
<dbReference type="AlphaFoldDB" id="A0A397SL51"/>
<dbReference type="OrthoDB" id="21474at2759"/>
<dbReference type="InterPro" id="IPR014898">
    <property type="entry name" value="Znf_C2H2_LYAR"/>
</dbReference>
<dbReference type="PANTHER" id="PTHR13100:SF10">
    <property type="entry name" value="CELL GROWTH-REGULATING NUCLEOLAR PROTEIN"/>
    <property type="match status" value="1"/>
</dbReference>
<evidence type="ECO:0000313" key="11">
    <source>
        <dbReference type="EMBL" id="RIA84835.1"/>
    </source>
</evidence>
<gene>
    <name evidence="11" type="ORF">C1645_831678</name>
</gene>
<dbReference type="GO" id="GO:0003677">
    <property type="term" value="F:DNA binding"/>
    <property type="evidence" value="ECO:0007669"/>
    <property type="project" value="InterPro"/>
</dbReference>
<dbReference type="GO" id="GO:0006364">
    <property type="term" value="P:rRNA processing"/>
    <property type="evidence" value="ECO:0007669"/>
    <property type="project" value="TreeGrafter"/>
</dbReference>
<keyword evidence="6" id="KW-0539">Nucleus</keyword>
<keyword evidence="4 8" id="KW-0863">Zinc-finger</keyword>
<dbReference type="Gene3D" id="3.30.1490.490">
    <property type="match status" value="1"/>
</dbReference>
<evidence type="ECO:0000256" key="5">
    <source>
        <dbReference type="ARBA" id="ARBA00022833"/>
    </source>
</evidence>
<evidence type="ECO:0000256" key="2">
    <source>
        <dbReference type="ARBA" id="ARBA00022723"/>
    </source>
</evidence>
<feature type="compositionally biased region" description="Basic and acidic residues" evidence="9">
    <location>
        <begin position="326"/>
        <end position="337"/>
    </location>
</feature>
<dbReference type="PANTHER" id="PTHR13100">
    <property type="entry name" value="CELL GROWTH-REGULATING NUCLEOLAR PROTEIN LYAR"/>
    <property type="match status" value="1"/>
</dbReference>
<dbReference type="GO" id="GO:0000122">
    <property type="term" value="P:negative regulation of transcription by RNA polymerase II"/>
    <property type="evidence" value="ECO:0007669"/>
    <property type="project" value="TreeGrafter"/>
</dbReference>
<accession>A0A397SL51</accession>
<feature type="region of interest" description="Disordered" evidence="9">
    <location>
        <begin position="180"/>
        <end position="274"/>
    </location>
</feature>
<comment type="subcellular location">
    <subcellularLocation>
        <location evidence="1">Nucleus</location>
    </subcellularLocation>
</comment>
<dbReference type="STRING" id="658196.A0A397SL51"/>
<feature type="compositionally biased region" description="Basic residues" evidence="9">
    <location>
        <begin position="136"/>
        <end position="147"/>
    </location>
</feature>
<keyword evidence="2" id="KW-0479">Metal-binding</keyword>
<comment type="caution">
    <text evidence="11">The sequence shown here is derived from an EMBL/GenBank/DDBJ whole genome shotgun (WGS) entry which is preliminary data.</text>
</comment>
<name>A0A397SL51_9GLOM</name>
<evidence type="ECO:0000256" key="6">
    <source>
        <dbReference type="ARBA" id="ARBA00023242"/>
    </source>
</evidence>
<dbReference type="EMBL" id="QKYT01000465">
    <property type="protein sequence ID" value="RIA84835.1"/>
    <property type="molecule type" value="Genomic_DNA"/>
</dbReference>
<keyword evidence="12" id="KW-1185">Reference proteome</keyword>
<comment type="similarity">
    <text evidence="7">Belongs to the UPF0743 family.</text>
</comment>
<dbReference type="InterPro" id="IPR036236">
    <property type="entry name" value="Znf_C2H2_sf"/>
</dbReference>
<protein>
    <recommendedName>
        <fullName evidence="10">Zinc finger C2H2 LYAR-type domain-containing protein</fullName>
    </recommendedName>
</protein>
<dbReference type="GO" id="GO:0005730">
    <property type="term" value="C:nucleolus"/>
    <property type="evidence" value="ECO:0007669"/>
    <property type="project" value="TreeGrafter"/>
</dbReference>
<feature type="compositionally biased region" description="Low complexity" evidence="9">
    <location>
        <begin position="259"/>
        <end position="269"/>
    </location>
</feature>
<dbReference type="InterPro" id="IPR039999">
    <property type="entry name" value="LYAR"/>
</dbReference>
<dbReference type="Pfam" id="PF08790">
    <property type="entry name" value="zf-LYAR"/>
    <property type="match status" value="1"/>
</dbReference>
<organism evidence="11 12">
    <name type="scientific">Glomus cerebriforme</name>
    <dbReference type="NCBI Taxonomy" id="658196"/>
    <lineage>
        <taxon>Eukaryota</taxon>
        <taxon>Fungi</taxon>
        <taxon>Fungi incertae sedis</taxon>
        <taxon>Mucoromycota</taxon>
        <taxon>Glomeromycotina</taxon>
        <taxon>Glomeromycetes</taxon>
        <taxon>Glomerales</taxon>
        <taxon>Glomeraceae</taxon>
        <taxon>Glomus</taxon>
    </lineage>
</organism>
<feature type="region of interest" description="Disordered" evidence="9">
    <location>
        <begin position="301"/>
        <end position="338"/>
    </location>
</feature>
<feature type="domain" description="Zinc finger C2H2 LYAR-type" evidence="10">
    <location>
        <begin position="30"/>
        <end position="57"/>
    </location>
</feature>
<reference evidence="11 12" key="1">
    <citation type="submission" date="2018-06" db="EMBL/GenBank/DDBJ databases">
        <title>Comparative genomics reveals the genomic features of Rhizophagus irregularis, R. cerebriforme, R. diaphanum and Gigaspora rosea, and their symbiotic lifestyle signature.</title>
        <authorList>
            <person name="Morin E."/>
            <person name="San Clemente H."/>
            <person name="Chen E.C.H."/>
            <person name="De La Providencia I."/>
            <person name="Hainaut M."/>
            <person name="Kuo A."/>
            <person name="Kohler A."/>
            <person name="Murat C."/>
            <person name="Tang N."/>
            <person name="Roy S."/>
            <person name="Loubradou J."/>
            <person name="Henrissat B."/>
            <person name="Grigoriev I.V."/>
            <person name="Corradi N."/>
            <person name="Roux C."/>
            <person name="Martin F.M."/>
        </authorList>
    </citation>
    <scope>NUCLEOTIDE SEQUENCE [LARGE SCALE GENOMIC DNA]</scope>
    <source>
        <strain evidence="11 12">DAOM 227022</strain>
    </source>
</reference>
<keyword evidence="3" id="KW-0677">Repeat</keyword>
<feature type="compositionally biased region" description="Polar residues" evidence="9">
    <location>
        <begin position="217"/>
        <end position="241"/>
    </location>
</feature>
<evidence type="ECO:0000256" key="8">
    <source>
        <dbReference type="PROSITE-ProRule" id="PRU01145"/>
    </source>
</evidence>
<dbReference type="PROSITE" id="PS51804">
    <property type="entry name" value="ZF_C2HC_LYAR"/>
    <property type="match status" value="2"/>
</dbReference>
<evidence type="ECO:0000256" key="4">
    <source>
        <dbReference type="ARBA" id="ARBA00022771"/>
    </source>
</evidence>
<dbReference type="SUPFAM" id="SSF57667">
    <property type="entry name" value="beta-beta-alpha zinc fingers"/>
    <property type="match status" value="2"/>
</dbReference>
<feature type="compositionally biased region" description="Polar residues" evidence="9">
    <location>
        <begin position="116"/>
        <end position="125"/>
    </location>
</feature>
<evidence type="ECO:0000259" key="10">
    <source>
        <dbReference type="Pfam" id="PF08790"/>
    </source>
</evidence>
<dbReference type="Proteomes" id="UP000265703">
    <property type="component" value="Unassembled WGS sequence"/>
</dbReference>
<evidence type="ECO:0000313" key="12">
    <source>
        <dbReference type="Proteomes" id="UP000265703"/>
    </source>
</evidence>
<proteinExistence type="inferred from homology"/>
<feature type="region of interest" description="Disordered" evidence="9">
    <location>
        <begin position="63"/>
        <end position="154"/>
    </location>
</feature>
<feature type="compositionally biased region" description="Low complexity" evidence="9">
    <location>
        <begin position="98"/>
        <end position="108"/>
    </location>
</feature>
<keyword evidence="5" id="KW-0862">Zinc</keyword>